<dbReference type="PANTHER" id="PTHR21708">
    <property type="entry name" value="PROBABLE 2-DEHYDROPANTOATE 2-REDUCTASE"/>
    <property type="match status" value="1"/>
</dbReference>
<dbReference type="GO" id="GO:0015940">
    <property type="term" value="P:pantothenate biosynthetic process"/>
    <property type="evidence" value="ECO:0007669"/>
    <property type="project" value="UniProtKB-UniPathway"/>
</dbReference>
<dbReference type="InterPro" id="IPR008927">
    <property type="entry name" value="6-PGluconate_DH-like_C_sf"/>
</dbReference>
<dbReference type="InterPro" id="IPR013752">
    <property type="entry name" value="KPA_reductase"/>
</dbReference>
<dbReference type="Proteomes" id="UP000185494">
    <property type="component" value="Chromosome 1"/>
</dbReference>
<dbReference type="GO" id="GO:0005737">
    <property type="term" value="C:cytoplasm"/>
    <property type="evidence" value="ECO:0007669"/>
    <property type="project" value="TreeGrafter"/>
</dbReference>
<evidence type="ECO:0000256" key="3">
    <source>
        <dbReference type="ARBA" id="ARBA00007870"/>
    </source>
</evidence>
<proteinExistence type="inferred from homology"/>
<dbReference type="SUPFAM" id="SSF51735">
    <property type="entry name" value="NAD(P)-binding Rossmann-fold domains"/>
    <property type="match status" value="1"/>
</dbReference>
<dbReference type="Pfam" id="PF08546">
    <property type="entry name" value="ApbA_C"/>
    <property type="match status" value="1"/>
</dbReference>
<feature type="domain" description="Ketopantoate reductase N-terminal" evidence="11">
    <location>
        <begin position="3"/>
        <end position="104"/>
    </location>
</feature>
<gene>
    <name evidence="13" type="ORF">RGI145_10905</name>
</gene>
<dbReference type="PANTHER" id="PTHR21708:SF45">
    <property type="entry name" value="2-DEHYDROPANTOATE 2-REDUCTASE"/>
    <property type="match status" value="1"/>
</dbReference>
<comment type="function">
    <text evidence="1">Catalyzes the NADPH-dependent reduction of ketopantoate into pantoic acid.</text>
</comment>
<dbReference type="SUPFAM" id="SSF48179">
    <property type="entry name" value="6-phosphogluconate dehydrogenase C-terminal domain-like"/>
    <property type="match status" value="1"/>
</dbReference>
<evidence type="ECO:0000259" key="11">
    <source>
        <dbReference type="Pfam" id="PF02558"/>
    </source>
</evidence>
<dbReference type="STRING" id="257708.RGI145_10905"/>
<evidence type="ECO:0000256" key="1">
    <source>
        <dbReference type="ARBA" id="ARBA00002919"/>
    </source>
</evidence>
<dbReference type="RefSeq" id="WP_075798364.1">
    <property type="nucleotide sequence ID" value="NZ_CP015583.1"/>
</dbReference>
<evidence type="ECO:0000256" key="5">
    <source>
        <dbReference type="ARBA" id="ARBA00019465"/>
    </source>
</evidence>
<sequence>MKVCVFGAGAIGGHLAMRLAKGGAEVSVVARGAQLAAIRARGLTVRAYDGEHHARIAAAEDPAELGPQDAVVVTTKAPALPQVARAIGPLLGPETAVVFAMNGIPWWYADGAGGVLVGRSMPELDPGGVLREAVGIARTVGGVVYSSCTVVEPGVVSVEGKGSRLILGEPDGRVTPRAEALAGVLRAGGLSEVPVTTEIRKEIWAKLMGNISYGPLCILTRRNLRETYADPVVSAAAERMIREAQAIAAGLGITLDEDPVGKLSGVGRSAHKPSILQDLELGRQMEVEAIMLAPLRLARMAGVETPTLDLVVALAKSVAEGAGLYVPEG</sequence>
<evidence type="ECO:0000256" key="2">
    <source>
        <dbReference type="ARBA" id="ARBA00004994"/>
    </source>
</evidence>
<dbReference type="InterPro" id="IPR013332">
    <property type="entry name" value="KPR_N"/>
</dbReference>
<dbReference type="GO" id="GO:0008677">
    <property type="term" value="F:2-dehydropantoate 2-reductase activity"/>
    <property type="evidence" value="ECO:0007669"/>
    <property type="project" value="UniProtKB-EC"/>
</dbReference>
<dbReference type="EMBL" id="CP015583">
    <property type="protein sequence ID" value="APT57532.1"/>
    <property type="molecule type" value="Genomic_DNA"/>
</dbReference>
<feature type="domain" description="Ketopantoate reductase C-terminal" evidence="12">
    <location>
        <begin position="199"/>
        <end position="317"/>
    </location>
</feature>
<dbReference type="Gene3D" id="3.40.50.720">
    <property type="entry name" value="NAD(P)-binding Rossmann-like Domain"/>
    <property type="match status" value="1"/>
</dbReference>
<dbReference type="EC" id="1.1.1.169" evidence="4"/>
<dbReference type="NCBIfam" id="NF005089">
    <property type="entry name" value="PRK06522.1-4"/>
    <property type="match status" value="1"/>
</dbReference>
<evidence type="ECO:0000256" key="7">
    <source>
        <dbReference type="ARBA" id="ARBA00022857"/>
    </source>
</evidence>
<evidence type="ECO:0000256" key="6">
    <source>
        <dbReference type="ARBA" id="ARBA00022655"/>
    </source>
</evidence>
<dbReference type="Gene3D" id="1.10.1040.10">
    <property type="entry name" value="N-(1-d-carboxylethyl)-l-norvaline Dehydrogenase, domain 2"/>
    <property type="match status" value="1"/>
</dbReference>
<evidence type="ECO:0000256" key="10">
    <source>
        <dbReference type="ARBA" id="ARBA00048793"/>
    </source>
</evidence>
<dbReference type="FunFam" id="1.10.1040.10:FF:000017">
    <property type="entry name" value="2-dehydropantoate 2-reductase"/>
    <property type="match status" value="1"/>
</dbReference>
<reference evidence="13 14" key="1">
    <citation type="submission" date="2016-05" db="EMBL/GenBank/DDBJ databases">
        <title>Complete Genome and Methylome Analysis of Psychrotrophic Bacterial Isolates from Antarctic Lake Untersee.</title>
        <authorList>
            <person name="Fomenkov A."/>
            <person name="Akimov V.N."/>
            <person name="Vasilyeva L.V."/>
            <person name="Andersen D."/>
            <person name="Vincze T."/>
            <person name="Roberts R.J."/>
        </authorList>
    </citation>
    <scope>NUCLEOTIDE SEQUENCE [LARGE SCALE GENOMIC DNA]</scope>
    <source>
        <strain evidence="13 14">U14-5</strain>
    </source>
</reference>
<dbReference type="InterPro" id="IPR036291">
    <property type="entry name" value="NAD(P)-bd_dom_sf"/>
</dbReference>
<comment type="similarity">
    <text evidence="3">Belongs to the ketopantoate reductase family.</text>
</comment>
<keyword evidence="7" id="KW-0521">NADP</keyword>
<comment type="pathway">
    <text evidence="2">Cofactor biosynthesis; (R)-pantothenate biosynthesis; (R)-pantoate from 3-methyl-2-oxobutanoate: step 2/2.</text>
</comment>
<dbReference type="InterPro" id="IPR051402">
    <property type="entry name" value="KPR-Related"/>
</dbReference>
<keyword evidence="6" id="KW-0566">Pantothenate biosynthesis</keyword>
<comment type="catalytic activity">
    <reaction evidence="10">
        <text>(R)-pantoate + NADP(+) = 2-dehydropantoate + NADPH + H(+)</text>
        <dbReference type="Rhea" id="RHEA:16233"/>
        <dbReference type="ChEBI" id="CHEBI:11561"/>
        <dbReference type="ChEBI" id="CHEBI:15378"/>
        <dbReference type="ChEBI" id="CHEBI:15980"/>
        <dbReference type="ChEBI" id="CHEBI:57783"/>
        <dbReference type="ChEBI" id="CHEBI:58349"/>
        <dbReference type="EC" id="1.1.1.169"/>
    </reaction>
</comment>
<dbReference type="FunFam" id="3.40.50.720:FF:000307">
    <property type="entry name" value="2-dehydropantoate 2-reductase"/>
    <property type="match status" value="1"/>
</dbReference>
<evidence type="ECO:0000256" key="8">
    <source>
        <dbReference type="ARBA" id="ARBA00023002"/>
    </source>
</evidence>
<dbReference type="KEGG" id="rgi:RGI145_10905"/>
<evidence type="ECO:0000256" key="4">
    <source>
        <dbReference type="ARBA" id="ARBA00013014"/>
    </source>
</evidence>
<evidence type="ECO:0000259" key="12">
    <source>
        <dbReference type="Pfam" id="PF08546"/>
    </source>
</evidence>
<dbReference type="eggNOG" id="COG1893">
    <property type="taxonomic scope" value="Bacteria"/>
</dbReference>
<evidence type="ECO:0000313" key="14">
    <source>
        <dbReference type="Proteomes" id="UP000185494"/>
    </source>
</evidence>
<accession>A0A1L7AFJ8</accession>
<dbReference type="AlphaFoldDB" id="A0A1L7AFJ8"/>
<dbReference type="Pfam" id="PF02558">
    <property type="entry name" value="ApbA"/>
    <property type="match status" value="1"/>
</dbReference>
<evidence type="ECO:0000256" key="9">
    <source>
        <dbReference type="ARBA" id="ARBA00032024"/>
    </source>
</evidence>
<dbReference type="InterPro" id="IPR013328">
    <property type="entry name" value="6PGD_dom2"/>
</dbReference>
<name>A0A1L7AFJ8_9PROT</name>
<organism evidence="13 14">
    <name type="scientific">Roseomonas gilardii</name>
    <dbReference type="NCBI Taxonomy" id="257708"/>
    <lineage>
        <taxon>Bacteria</taxon>
        <taxon>Pseudomonadati</taxon>
        <taxon>Pseudomonadota</taxon>
        <taxon>Alphaproteobacteria</taxon>
        <taxon>Acetobacterales</taxon>
        <taxon>Roseomonadaceae</taxon>
        <taxon>Roseomonas</taxon>
    </lineage>
</organism>
<keyword evidence="8" id="KW-0560">Oxidoreductase</keyword>
<protein>
    <recommendedName>
        <fullName evidence="5">2-dehydropantoate 2-reductase</fullName>
        <ecNumber evidence="4">1.1.1.169</ecNumber>
    </recommendedName>
    <alternativeName>
        <fullName evidence="9">Ketopantoate reductase</fullName>
    </alternativeName>
</protein>
<evidence type="ECO:0000313" key="13">
    <source>
        <dbReference type="EMBL" id="APT57532.1"/>
    </source>
</evidence>
<dbReference type="UniPathway" id="UPA00028">
    <property type="reaction ID" value="UER00004"/>
</dbReference>